<evidence type="ECO:0000313" key="3">
    <source>
        <dbReference type="Proteomes" id="UP001281614"/>
    </source>
</evidence>
<evidence type="ECO:0000313" key="2">
    <source>
        <dbReference type="EMBL" id="KAK2734438.1"/>
    </source>
</evidence>
<feature type="domain" description="AB hydrolase-1" evidence="1">
    <location>
        <begin position="7"/>
        <end position="244"/>
    </location>
</feature>
<organism evidence="2 3">
    <name type="scientific">Colletotrichum kahawae</name>
    <name type="common">Coffee berry disease fungus</name>
    <dbReference type="NCBI Taxonomy" id="34407"/>
    <lineage>
        <taxon>Eukaryota</taxon>
        <taxon>Fungi</taxon>
        <taxon>Dikarya</taxon>
        <taxon>Ascomycota</taxon>
        <taxon>Pezizomycotina</taxon>
        <taxon>Sordariomycetes</taxon>
        <taxon>Hypocreomycetidae</taxon>
        <taxon>Glomerellales</taxon>
        <taxon>Glomerellaceae</taxon>
        <taxon>Colletotrichum</taxon>
        <taxon>Colletotrichum gloeosporioides species complex</taxon>
    </lineage>
</organism>
<dbReference type="InterPro" id="IPR029058">
    <property type="entry name" value="AB_hydrolase_fold"/>
</dbReference>
<accession>A0AAD9Y3N3</accession>
<reference evidence="2" key="1">
    <citation type="submission" date="2023-02" db="EMBL/GenBank/DDBJ databases">
        <title>Colletotrichum kahawae CIFC_Que2 genome sequencing and assembly.</title>
        <authorList>
            <person name="Baroncelli R."/>
        </authorList>
    </citation>
    <scope>NUCLEOTIDE SEQUENCE</scope>
    <source>
        <strain evidence="2">CIFC_Que2</strain>
    </source>
</reference>
<proteinExistence type="predicted"/>
<evidence type="ECO:0000259" key="1">
    <source>
        <dbReference type="Pfam" id="PF12697"/>
    </source>
</evidence>
<dbReference type="PANTHER" id="PTHR37017:SF11">
    <property type="entry name" value="ESTERASE_LIPASE_THIOESTERASE DOMAIN-CONTAINING PROTEIN"/>
    <property type="match status" value="1"/>
</dbReference>
<dbReference type="PANTHER" id="PTHR37017">
    <property type="entry name" value="AB HYDROLASE-1 DOMAIN-CONTAINING PROTEIN-RELATED"/>
    <property type="match status" value="1"/>
</dbReference>
<protein>
    <recommendedName>
        <fullName evidence="1">AB hydrolase-1 domain-containing protein</fullName>
    </recommendedName>
</protein>
<dbReference type="InterPro" id="IPR052897">
    <property type="entry name" value="Sec-Metab_Biosynth_Hydrolase"/>
</dbReference>
<dbReference type="AlphaFoldDB" id="A0AAD9Y3N3"/>
<gene>
    <name evidence="2" type="ORF">CKAH01_08111</name>
</gene>
<comment type="caution">
    <text evidence="2">The sequence shown here is derived from an EMBL/GenBank/DDBJ whole genome shotgun (WGS) entry which is preliminary data.</text>
</comment>
<dbReference type="InterPro" id="IPR000073">
    <property type="entry name" value="AB_hydrolase_1"/>
</dbReference>
<name>A0AAD9Y3N3_COLKA</name>
<dbReference type="SUPFAM" id="SSF53474">
    <property type="entry name" value="alpha/beta-Hydrolases"/>
    <property type="match status" value="1"/>
</dbReference>
<dbReference type="Pfam" id="PF12697">
    <property type="entry name" value="Abhydrolase_6"/>
    <property type="match status" value="1"/>
</dbReference>
<dbReference type="Proteomes" id="UP001281614">
    <property type="component" value="Unassembled WGS sequence"/>
</dbReference>
<dbReference type="Gene3D" id="3.40.50.1820">
    <property type="entry name" value="alpha/beta hydrolase"/>
    <property type="match status" value="1"/>
</dbReference>
<sequence length="259" mass="28321">MSSKPVIVLTPGAWHSPESFEVFQTELHQRGWETRATTNVSVGAEPPTKGMFDDAASAHAVIEELADQGRQVVLVAHSYGGIVGAQAVKGLGYKQRAAEGKAGGVIAFVYIAAFVAPTGTGVWDLTRNEPQPWMRIETKHQKTQDGKIFVNDPEEVFYQDVAPEITSKCVGMLQHQTVKAFEERVTYEPWHDIPCAYIACEDDHAIPFFAQEMMAQALGPDALNVTFKATSHSPFLSRTAETAEFVERAVRMGVEAVAA</sequence>
<dbReference type="EMBL" id="VYYT01000467">
    <property type="protein sequence ID" value="KAK2734438.1"/>
    <property type="molecule type" value="Genomic_DNA"/>
</dbReference>
<keyword evidence="3" id="KW-1185">Reference proteome</keyword>